<dbReference type="EMBL" id="BJZO01000002">
    <property type="protein sequence ID" value="GEO79994.1"/>
    <property type="molecule type" value="Genomic_DNA"/>
</dbReference>
<proteinExistence type="predicted"/>
<sequence>MASLAFLRTAPALALLGAACALTGCQAFSREDPRPCPQVRIDAATAEMTRFRPGPGRDITDIELTGRVTGYEGTCSYDKTGVTVEMVLSFAIGLGPAASSRDTRFDYFVALPNFYPQPAAKQTYEVATTFPPNVDRVVVRDEKVRVRIPLDAGASAADQDVYVGFQLTGEQLDYNRSRRPGTPS</sequence>
<accession>A0A512H3G2</accession>
<dbReference type="AlphaFoldDB" id="A0A512H3G2"/>
<dbReference type="OrthoDB" id="8443104at2"/>
<evidence type="ECO:0000313" key="2">
    <source>
        <dbReference type="Proteomes" id="UP000321567"/>
    </source>
</evidence>
<dbReference type="RefSeq" id="WP_147162066.1">
    <property type="nucleotide sequence ID" value="NZ_BJZO01000002.1"/>
</dbReference>
<gene>
    <name evidence="1" type="ORF">ROR02_01250</name>
</gene>
<comment type="caution">
    <text evidence="1">The sequence shown here is derived from an EMBL/GenBank/DDBJ whole genome shotgun (WGS) entry which is preliminary data.</text>
</comment>
<reference evidence="1 2" key="1">
    <citation type="submission" date="2019-07" db="EMBL/GenBank/DDBJ databases">
        <title>Whole genome shotgun sequence of Rhodospirillum oryzae NBRC 107573.</title>
        <authorList>
            <person name="Hosoyama A."/>
            <person name="Uohara A."/>
            <person name="Ohji S."/>
            <person name="Ichikawa N."/>
        </authorList>
    </citation>
    <scope>NUCLEOTIDE SEQUENCE [LARGE SCALE GENOMIC DNA]</scope>
    <source>
        <strain evidence="1 2">NBRC 107573</strain>
    </source>
</reference>
<protein>
    <submittedName>
        <fullName evidence="1">Uncharacterized protein</fullName>
    </submittedName>
</protein>
<organism evidence="1 2">
    <name type="scientific">Pararhodospirillum oryzae</name>
    <dbReference type="NCBI Taxonomy" id="478448"/>
    <lineage>
        <taxon>Bacteria</taxon>
        <taxon>Pseudomonadati</taxon>
        <taxon>Pseudomonadota</taxon>
        <taxon>Alphaproteobacteria</taxon>
        <taxon>Rhodospirillales</taxon>
        <taxon>Rhodospirillaceae</taxon>
        <taxon>Pararhodospirillum</taxon>
    </lineage>
</organism>
<dbReference type="Proteomes" id="UP000321567">
    <property type="component" value="Unassembled WGS sequence"/>
</dbReference>
<keyword evidence="2" id="KW-1185">Reference proteome</keyword>
<evidence type="ECO:0000313" key="1">
    <source>
        <dbReference type="EMBL" id="GEO79994.1"/>
    </source>
</evidence>
<name>A0A512H3G2_9PROT</name>